<evidence type="ECO:0000313" key="2">
    <source>
        <dbReference type="Proteomes" id="UP000515135"/>
    </source>
</evidence>
<feature type="region of interest" description="Disordered" evidence="1">
    <location>
        <begin position="1"/>
        <end position="151"/>
    </location>
</feature>
<sequence>MRGRAQQKVVHFENLIPFSPTQEDPDYNPRDDGPRRPARPNRNRRPVPSLSESPVTSEEESSPGTCSGSVSGSDRHSDADDGPTAWTHPKAPVQPRRQPANRGVESGDDGGSDEFRTCPDDSDAGDQERPSTSQAADDRRPRRQRRRPARLEDFISFDSDEEYIDLT</sequence>
<dbReference type="OrthoDB" id="10178700at2759"/>
<dbReference type="RefSeq" id="XP_019639509.1">
    <property type="nucleotide sequence ID" value="XM_019783950.1"/>
</dbReference>
<feature type="compositionally biased region" description="Basic residues" evidence="1">
    <location>
        <begin position="36"/>
        <end position="45"/>
    </location>
</feature>
<organism evidence="2 3">
    <name type="scientific">Branchiostoma belcheri</name>
    <name type="common">Amphioxus</name>
    <dbReference type="NCBI Taxonomy" id="7741"/>
    <lineage>
        <taxon>Eukaryota</taxon>
        <taxon>Metazoa</taxon>
        <taxon>Chordata</taxon>
        <taxon>Cephalochordata</taxon>
        <taxon>Leptocardii</taxon>
        <taxon>Amphioxiformes</taxon>
        <taxon>Branchiostomatidae</taxon>
        <taxon>Branchiostoma</taxon>
    </lineage>
</organism>
<reference evidence="3" key="1">
    <citation type="submission" date="2025-08" db="UniProtKB">
        <authorList>
            <consortium name="RefSeq"/>
        </authorList>
    </citation>
    <scope>IDENTIFICATION</scope>
    <source>
        <tissue evidence="3">Gonad</tissue>
    </source>
</reference>
<proteinExistence type="predicted"/>
<dbReference type="GeneID" id="109481388"/>
<gene>
    <name evidence="3" type="primary">LOC109481388</name>
</gene>
<keyword evidence="2" id="KW-1185">Reference proteome</keyword>
<dbReference type="Proteomes" id="UP000515135">
    <property type="component" value="Unplaced"/>
</dbReference>
<evidence type="ECO:0000313" key="3">
    <source>
        <dbReference type="RefSeq" id="XP_019639509.1"/>
    </source>
</evidence>
<dbReference type="AlphaFoldDB" id="A0A6P4ZZP1"/>
<name>A0A6P4ZZP1_BRABE</name>
<feature type="compositionally biased region" description="Low complexity" evidence="1">
    <location>
        <begin position="46"/>
        <end position="56"/>
    </location>
</feature>
<accession>A0A6P4ZZP1</accession>
<protein>
    <submittedName>
        <fullName evidence="3">Uncharacterized protein LOC109481388</fullName>
    </submittedName>
</protein>
<evidence type="ECO:0000256" key="1">
    <source>
        <dbReference type="SAM" id="MobiDB-lite"/>
    </source>
</evidence>
<dbReference type="KEGG" id="bbel:109481388"/>